<gene>
    <name evidence="1" type="ORF">KME32_17600</name>
</gene>
<accession>A0A951UGW6</accession>
<evidence type="ECO:0000313" key="2">
    <source>
        <dbReference type="Proteomes" id="UP000715781"/>
    </source>
</evidence>
<dbReference type="AlphaFoldDB" id="A0A951UGW6"/>
<dbReference type="Proteomes" id="UP000715781">
    <property type="component" value="Unassembled WGS sequence"/>
</dbReference>
<dbReference type="EMBL" id="JAHHHN010000009">
    <property type="protein sequence ID" value="MBW4562924.1"/>
    <property type="molecule type" value="Genomic_DNA"/>
</dbReference>
<organism evidence="1 2">
    <name type="scientific">Mojavia pulchra JT2-VF2</name>
    <dbReference type="NCBI Taxonomy" id="287848"/>
    <lineage>
        <taxon>Bacteria</taxon>
        <taxon>Bacillati</taxon>
        <taxon>Cyanobacteriota</taxon>
        <taxon>Cyanophyceae</taxon>
        <taxon>Nostocales</taxon>
        <taxon>Nostocaceae</taxon>
    </lineage>
</organism>
<reference evidence="1" key="2">
    <citation type="journal article" date="2022" name="Microbiol. Resour. Announc.">
        <title>Metagenome Sequencing to Explore Phylogenomics of Terrestrial Cyanobacteria.</title>
        <authorList>
            <person name="Ward R.D."/>
            <person name="Stajich J.E."/>
            <person name="Johansen J.R."/>
            <person name="Huntemann M."/>
            <person name="Clum A."/>
            <person name="Foster B."/>
            <person name="Foster B."/>
            <person name="Roux S."/>
            <person name="Palaniappan K."/>
            <person name="Varghese N."/>
            <person name="Mukherjee S."/>
            <person name="Reddy T.B.K."/>
            <person name="Daum C."/>
            <person name="Copeland A."/>
            <person name="Chen I.A."/>
            <person name="Ivanova N.N."/>
            <person name="Kyrpides N.C."/>
            <person name="Shapiro N."/>
            <person name="Eloe-Fadrosh E.A."/>
            <person name="Pietrasiak N."/>
        </authorList>
    </citation>
    <scope>NUCLEOTIDE SEQUENCE</scope>
    <source>
        <strain evidence="1">JT2-VF2</strain>
    </source>
</reference>
<comment type="caution">
    <text evidence="1">The sequence shown here is derived from an EMBL/GenBank/DDBJ whole genome shotgun (WGS) entry which is preliminary data.</text>
</comment>
<sequence>MDHILPMNERQARSMNKLEPQQQWEVWQTAVQQALFQEPTTDSVGRSCIGFQVKPEKFCTRLLIDTIFEYRKLDRVNKHY</sequence>
<protein>
    <submittedName>
        <fullName evidence="1">Uncharacterized protein</fullName>
    </submittedName>
</protein>
<reference evidence="1" key="1">
    <citation type="submission" date="2021-05" db="EMBL/GenBank/DDBJ databases">
        <authorList>
            <person name="Pietrasiak N."/>
            <person name="Ward R."/>
            <person name="Stajich J.E."/>
            <person name="Kurbessoian T."/>
        </authorList>
    </citation>
    <scope>NUCLEOTIDE SEQUENCE</scope>
    <source>
        <strain evidence="1">JT2-VF2</strain>
    </source>
</reference>
<proteinExistence type="predicted"/>
<evidence type="ECO:0000313" key="1">
    <source>
        <dbReference type="EMBL" id="MBW4562924.1"/>
    </source>
</evidence>
<name>A0A951UGW6_9NOST</name>